<proteinExistence type="predicted"/>
<accession>A0AAT9FGG7</accession>
<evidence type="ECO:0000313" key="2">
    <source>
        <dbReference type="EMBL" id="BDS05067.1"/>
    </source>
</evidence>
<protein>
    <submittedName>
        <fullName evidence="2">Uncharacterized protein</fullName>
    </submittedName>
</protein>
<gene>
    <name evidence="2" type="ORF">NT6N_01070</name>
</gene>
<sequence length="87" mass="10243">MTERTPFNSNVLNLATPRRFRYSLAIHISSFHMPDFFAQPVLNSPYEYPHLHWELDDDNQPTQNIEESRSKVSFHQTPTIQLDAKLD</sequence>
<name>A0AAT9FGG7_9BACT</name>
<reference evidence="2" key="1">
    <citation type="submission" date="2024-07" db="EMBL/GenBank/DDBJ databases">
        <title>Complete genome sequence of Verrucomicrobiaceae bacterium NT6N.</title>
        <authorList>
            <person name="Huang C."/>
            <person name="Takami H."/>
            <person name="Hamasaki K."/>
        </authorList>
    </citation>
    <scope>NUCLEOTIDE SEQUENCE</scope>
    <source>
        <strain evidence="2">NT6N</strain>
    </source>
</reference>
<feature type="compositionally biased region" description="Polar residues" evidence="1">
    <location>
        <begin position="60"/>
        <end position="76"/>
    </location>
</feature>
<evidence type="ECO:0000256" key="1">
    <source>
        <dbReference type="SAM" id="MobiDB-lite"/>
    </source>
</evidence>
<feature type="region of interest" description="Disordered" evidence="1">
    <location>
        <begin position="57"/>
        <end position="76"/>
    </location>
</feature>
<dbReference type="EMBL" id="AP026866">
    <property type="protein sequence ID" value="BDS05067.1"/>
    <property type="molecule type" value="Genomic_DNA"/>
</dbReference>
<dbReference type="AlphaFoldDB" id="A0AAT9FGG7"/>
<dbReference type="KEGG" id="osu:NT6N_01070"/>
<organism evidence="2">
    <name type="scientific">Oceaniferula spumae</name>
    <dbReference type="NCBI Taxonomy" id="2979115"/>
    <lineage>
        <taxon>Bacteria</taxon>
        <taxon>Pseudomonadati</taxon>
        <taxon>Verrucomicrobiota</taxon>
        <taxon>Verrucomicrobiia</taxon>
        <taxon>Verrucomicrobiales</taxon>
        <taxon>Verrucomicrobiaceae</taxon>
        <taxon>Oceaniferula</taxon>
    </lineage>
</organism>